<keyword evidence="2" id="KW-1185">Reference proteome</keyword>
<name>W2T8Q2_NECAM</name>
<dbReference type="KEGG" id="nai:NECAME_18222"/>
<reference evidence="2" key="1">
    <citation type="journal article" date="2014" name="Nat. Genet.">
        <title>Genome of the human hookworm Necator americanus.</title>
        <authorList>
            <person name="Tang Y.T."/>
            <person name="Gao X."/>
            <person name="Rosa B.A."/>
            <person name="Abubucker S."/>
            <person name="Hallsworth-Pepin K."/>
            <person name="Martin J."/>
            <person name="Tyagi R."/>
            <person name="Heizer E."/>
            <person name="Zhang X."/>
            <person name="Bhonagiri-Palsikar V."/>
            <person name="Minx P."/>
            <person name="Warren W.C."/>
            <person name="Wang Q."/>
            <person name="Zhan B."/>
            <person name="Hotez P.J."/>
            <person name="Sternberg P.W."/>
            <person name="Dougall A."/>
            <person name="Gaze S.T."/>
            <person name="Mulvenna J."/>
            <person name="Sotillo J."/>
            <person name="Ranganathan S."/>
            <person name="Rabelo E.M."/>
            <person name="Wilson R.K."/>
            <person name="Felgner P.L."/>
            <person name="Bethony J."/>
            <person name="Hawdon J.M."/>
            <person name="Gasser R.B."/>
            <person name="Loukas A."/>
            <person name="Mitreva M."/>
        </authorList>
    </citation>
    <scope>NUCLEOTIDE SEQUENCE [LARGE SCALE GENOMIC DNA]</scope>
</reference>
<dbReference type="EMBL" id="KI659942">
    <property type="protein sequence ID" value="ETN78375.1"/>
    <property type="molecule type" value="Genomic_DNA"/>
</dbReference>
<proteinExistence type="predicted"/>
<accession>W2T8Q2</accession>
<gene>
    <name evidence="1" type="ORF">NECAME_18222</name>
</gene>
<dbReference type="Proteomes" id="UP000053676">
    <property type="component" value="Unassembled WGS sequence"/>
</dbReference>
<evidence type="ECO:0000313" key="2">
    <source>
        <dbReference type="Proteomes" id="UP000053676"/>
    </source>
</evidence>
<protein>
    <submittedName>
        <fullName evidence="1">Uncharacterized protein</fullName>
    </submittedName>
</protein>
<organism evidence="1 2">
    <name type="scientific">Necator americanus</name>
    <name type="common">Human hookworm</name>
    <dbReference type="NCBI Taxonomy" id="51031"/>
    <lineage>
        <taxon>Eukaryota</taxon>
        <taxon>Metazoa</taxon>
        <taxon>Ecdysozoa</taxon>
        <taxon>Nematoda</taxon>
        <taxon>Chromadorea</taxon>
        <taxon>Rhabditida</taxon>
        <taxon>Rhabditina</taxon>
        <taxon>Rhabditomorpha</taxon>
        <taxon>Strongyloidea</taxon>
        <taxon>Ancylostomatidae</taxon>
        <taxon>Bunostominae</taxon>
        <taxon>Necator</taxon>
    </lineage>
</organism>
<dbReference type="AlphaFoldDB" id="W2T8Q2"/>
<evidence type="ECO:0000313" key="1">
    <source>
        <dbReference type="EMBL" id="ETN78375.1"/>
    </source>
</evidence>
<sequence>MRLYEKGLQPEYAHLNKPDWARIEVQVRPAKDAKEAFAKLSPMDVWGASRWTRDIAARVLEKHIDPHPAGTVYRLSDRETALRWMCKQYGAHLTSLAADLGGWDCVGLTISEILSDQAKGR</sequence>